<feature type="compositionally biased region" description="Acidic residues" evidence="4">
    <location>
        <begin position="534"/>
        <end position="544"/>
    </location>
</feature>
<feature type="compositionally biased region" description="Basic and acidic residues" evidence="4">
    <location>
        <begin position="524"/>
        <end position="533"/>
    </location>
</feature>
<evidence type="ECO:0000256" key="1">
    <source>
        <dbReference type="ARBA" id="ARBA00004123"/>
    </source>
</evidence>
<accession>A0A376B5Q3</accession>
<dbReference type="Pfam" id="PF11935">
    <property type="entry name" value="SYMPK_PTA1_N"/>
    <property type="match status" value="1"/>
</dbReference>
<dbReference type="PANTHER" id="PTHR15245">
    <property type="entry name" value="SYMPLEKIN-RELATED"/>
    <property type="match status" value="1"/>
</dbReference>
<feature type="region of interest" description="Disordered" evidence="4">
    <location>
        <begin position="496"/>
        <end position="553"/>
    </location>
</feature>
<feature type="domain" description="Symplekin/Pta1 N-terminal" evidence="5">
    <location>
        <begin position="120"/>
        <end position="356"/>
    </location>
</feature>
<dbReference type="PANTHER" id="PTHR15245:SF20">
    <property type="entry name" value="SYMPLEKIN"/>
    <property type="match status" value="1"/>
</dbReference>
<evidence type="ECO:0000313" key="7">
    <source>
        <dbReference type="Proteomes" id="UP000262825"/>
    </source>
</evidence>
<evidence type="ECO:0000259" key="5">
    <source>
        <dbReference type="Pfam" id="PF11935"/>
    </source>
</evidence>
<dbReference type="VEuPathDB" id="FungiDB:SCODWIG_01789"/>
<dbReference type="AlphaFoldDB" id="A0A376B5Q3"/>
<comment type="subcellular location">
    <subcellularLocation>
        <location evidence="1">Nucleus</location>
    </subcellularLocation>
</comment>
<sequence>MPVNQLQKARELALTSSNPELALVQVLDTTFQLISSANTNTVNSTLGFESNSNNTDDNIDLFKFGTSLFVDVLYHSSIKDTEKPFIVSKHLNTLITVCRNYNNSTNYNDKLLYCLSDVTVVIAYTYEGLFDLVAKTSNSQIWDLLTGFQKLLLETWNNLTNTRIHVNNIINISKNYDELLNPFKFHSRDVRLKCNIVRYFSKIIVVHTNGKGCSIGAIPNNHPVIQPKQTIEMLGRKFLDILLNYLVDDEIMLNTPVFQAILNCLVFIMQQRPQSCIRIFNSILKFNIDLKYQQLDESALQFRLSKRFIERSYKNFVNFVIRNGILTKSLANGTLYSKLSKIAATLNVIGEETKSKGILNFDSSQFEKNKLPTKIVSKYAKSKEYIYLLRLRDFLKSESNVNSDVTGNIIPISEDSLVGLYNSIGLKKHGYAFDLSCLSKGMLIKLSTDVISNKNNSSKIVQRLTDLATVYAQKTTEYISLNSAVNINTTSTNINNKRKWEQEDGPKKKESKKNNHLVAKGTHPKQEVEKKEDADEDDEDDDYTPDVPLKREKIDDVNRNSQYLTKKEKIEHVGDIVDNIIELSKDDTSDTANNNVVSNNSTRLSQWNHKGSWITILSRLSSRGLTEKEDDFANVIRNKLYEYFIQDFANRIDVVVEWMNEEWFGIQLRSQSKDKIQVPDYYSKWSNKIFDGLIPFIDNTHRRQFIRLISELPSLDNTHLQHIKSLCKDPSRSQLGFQSLKFLIMFRPPLKSLIHEFLKDLMGQHPDLKEQCESIIKKFY</sequence>
<feature type="compositionally biased region" description="Basic and acidic residues" evidence="4">
    <location>
        <begin position="498"/>
        <end position="508"/>
    </location>
</feature>
<evidence type="ECO:0000256" key="3">
    <source>
        <dbReference type="ARBA" id="ARBA00023242"/>
    </source>
</evidence>
<evidence type="ECO:0000256" key="2">
    <source>
        <dbReference type="ARBA" id="ARBA00022664"/>
    </source>
</evidence>
<keyword evidence="2" id="KW-0507">mRNA processing</keyword>
<dbReference type="GO" id="GO:0006397">
    <property type="term" value="P:mRNA processing"/>
    <property type="evidence" value="ECO:0007669"/>
    <property type="project" value="UniProtKB-KW"/>
</dbReference>
<gene>
    <name evidence="6" type="ORF">SCODWIG_01789</name>
</gene>
<evidence type="ECO:0000256" key="4">
    <source>
        <dbReference type="SAM" id="MobiDB-lite"/>
    </source>
</evidence>
<evidence type="ECO:0000313" key="6">
    <source>
        <dbReference type="EMBL" id="SSD60028.1"/>
    </source>
</evidence>
<name>A0A376B5Q3_9ASCO</name>
<proteinExistence type="predicted"/>
<keyword evidence="3" id="KW-0539">Nucleus</keyword>
<protein>
    <recommendedName>
        <fullName evidence="5">Symplekin/Pta1 N-terminal domain-containing protein</fullName>
    </recommendedName>
</protein>
<keyword evidence="7" id="KW-1185">Reference proteome</keyword>
<dbReference type="GO" id="GO:0005847">
    <property type="term" value="C:mRNA cleavage and polyadenylation specificity factor complex"/>
    <property type="evidence" value="ECO:0007669"/>
    <property type="project" value="TreeGrafter"/>
</dbReference>
<dbReference type="Gene3D" id="1.25.10.10">
    <property type="entry name" value="Leucine-rich Repeat Variant"/>
    <property type="match status" value="1"/>
</dbReference>
<dbReference type="OrthoDB" id="3970859at2759"/>
<dbReference type="InterPro" id="IPR011989">
    <property type="entry name" value="ARM-like"/>
</dbReference>
<organism evidence="6 7">
    <name type="scientific">Saccharomycodes ludwigii</name>
    <dbReference type="NCBI Taxonomy" id="36035"/>
    <lineage>
        <taxon>Eukaryota</taxon>
        <taxon>Fungi</taxon>
        <taxon>Dikarya</taxon>
        <taxon>Ascomycota</taxon>
        <taxon>Saccharomycotina</taxon>
        <taxon>Saccharomycetes</taxon>
        <taxon>Saccharomycodales</taxon>
        <taxon>Saccharomycodaceae</taxon>
        <taxon>Saccharomycodes</taxon>
    </lineage>
</organism>
<dbReference type="InterPro" id="IPR021850">
    <property type="entry name" value="Symplekin/Pta1"/>
</dbReference>
<reference evidence="7" key="1">
    <citation type="submission" date="2018-06" db="EMBL/GenBank/DDBJ databases">
        <authorList>
            <person name="Guldener U."/>
        </authorList>
    </citation>
    <scope>NUCLEOTIDE SEQUENCE [LARGE SCALE GENOMIC DNA]</scope>
    <source>
        <strain evidence="7">UTAD17</strain>
    </source>
</reference>
<dbReference type="InterPro" id="IPR032460">
    <property type="entry name" value="Symplekin/Pta1_N"/>
</dbReference>
<dbReference type="EMBL" id="UFAJ01000255">
    <property type="protein sequence ID" value="SSD60028.1"/>
    <property type="molecule type" value="Genomic_DNA"/>
</dbReference>
<dbReference type="Proteomes" id="UP000262825">
    <property type="component" value="Unassembled WGS sequence"/>
</dbReference>